<protein>
    <submittedName>
        <fullName evidence="4">Polysaccharide biosynthesis protein</fullName>
    </submittedName>
</protein>
<reference evidence="4 5" key="1">
    <citation type="submission" date="2020-05" db="EMBL/GenBank/DDBJ databases">
        <title>Gimesia benthica sp. nov., a novel planctomycete isolated from a deep-sea water sample of the Northwest Indian Ocean.</title>
        <authorList>
            <person name="Wang J."/>
            <person name="Ruan C."/>
            <person name="Song L."/>
            <person name="Zhu Y."/>
            <person name="Li A."/>
            <person name="Zheng X."/>
            <person name="Wang L."/>
            <person name="Lu Z."/>
            <person name="Huang Y."/>
            <person name="Du W."/>
            <person name="Zhou Y."/>
            <person name="Huang L."/>
            <person name="Dai X."/>
        </authorList>
    </citation>
    <scope>NUCLEOTIDE SEQUENCE [LARGE SCALE GENOMIC DNA]</scope>
    <source>
        <strain evidence="4 5">YYQ-30</strain>
    </source>
</reference>
<dbReference type="EMBL" id="JABFBC010000001">
    <property type="protein sequence ID" value="NNU79075.1"/>
    <property type="molecule type" value="Genomic_DNA"/>
</dbReference>
<dbReference type="SUPFAM" id="SSF51735">
    <property type="entry name" value="NAD(P)-binding Rossmann-fold domains"/>
    <property type="match status" value="2"/>
</dbReference>
<dbReference type="Proteomes" id="UP000572377">
    <property type="component" value="Unassembled WGS sequence"/>
</dbReference>
<keyword evidence="2" id="KW-1133">Transmembrane helix</keyword>
<dbReference type="InterPro" id="IPR003869">
    <property type="entry name" value="Polysac_CapD-like"/>
</dbReference>
<feature type="transmembrane region" description="Helical" evidence="2">
    <location>
        <begin position="81"/>
        <end position="107"/>
    </location>
</feature>
<evidence type="ECO:0000256" key="1">
    <source>
        <dbReference type="ARBA" id="ARBA00007430"/>
    </source>
</evidence>
<feature type="transmembrane region" description="Helical" evidence="2">
    <location>
        <begin position="49"/>
        <end position="69"/>
    </location>
</feature>
<comment type="similarity">
    <text evidence="1">Belongs to the polysaccharide synthase family.</text>
</comment>
<dbReference type="Gene3D" id="3.40.50.720">
    <property type="entry name" value="NAD(P)-binding Rossmann-like Domain"/>
    <property type="match status" value="2"/>
</dbReference>
<organism evidence="4 5">
    <name type="scientific">Halovulum dunhuangense</name>
    <dbReference type="NCBI Taxonomy" id="1505036"/>
    <lineage>
        <taxon>Bacteria</taxon>
        <taxon>Pseudomonadati</taxon>
        <taxon>Pseudomonadota</taxon>
        <taxon>Alphaproteobacteria</taxon>
        <taxon>Rhodobacterales</taxon>
        <taxon>Paracoccaceae</taxon>
        <taxon>Halovulum</taxon>
    </lineage>
</organism>
<keyword evidence="2" id="KW-0472">Membrane</keyword>
<keyword evidence="5" id="KW-1185">Reference proteome</keyword>
<dbReference type="PANTHER" id="PTHR43318">
    <property type="entry name" value="UDP-N-ACETYLGLUCOSAMINE 4,6-DEHYDRATASE"/>
    <property type="match status" value="1"/>
</dbReference>
<dbReference type="Pfam" id="PF02719">
    <property type="entry name" value="Polysacc_synt_2"/>
    <property type="match status" value="1"/>
</dbReference>
<dbReference type="CDD" id="cd05237">
    <property type="entry name" value="UDP_invert_4-6DH_SDR_e"/>
    <property type="match status" value="1"/>
</dbReference>
<sequence length="623" mass="67362">MEQLHDTMTRTQKAIFLLSLDGLAMLVALLVALQLRLGEVWPDRYFEQGFGLFVLVPVIGMLVSWIMGVPRIVLRSFEQRALLRLVQFAFVMSLVTAALNTGLGFGLPRSVPGIWAGVFLLFAVFSRLVLLSLIDRLRARASTAKPVLVYGAGSAGQQLVAALRSSRELVPVGFLDDNPALRRVEVAGLRVHLPADLPRLRAALGIEQVILAMPSLSATERRRKLRALAETGIEVQALPPIIELLDGRSLRDQIRPVSPDELLGREAVDLASPEVTAAYAGRTILVSGAGGSIGSELARQILAARPARLILYELGEFALYNIELELRALGPALPEIVPVLGSVTDPRRVADTIRRYGVDIILHAAAYKHVPLVEANPLEGARNNILGTRTLAEAAAAAGVERFILVSTDKAVRPTSVMGATKRMAELVIQDLQTRHPGTRFAMVRFGNVLGSSGSVIPLFRSQIASGGPVTLTHPEVTRFFMTIPEAAQLVLLAGSYAEGGDVFVLDMGRPVRIADLARSLIELSGLTVRDAANPDGDIEIRVTGLRPGEKLYEELLIDETTIPTPHPRILRASERRLEAEPMRQLLTRIESAIAEDDAAALQNALADAVDGFATGPAPRKRA</sequence>
<dbReference type="PANTHER" id="PTHR43318:SF1">
    <property type="entry name" value="POLYSACCHARIDE BIOSYNTHESIS PROTEIN EPSC-RELATED"/>
    <property type="match status" value="1"/>
</dbReference>
<evidence type="ECO:0000313" key="4">
    <source>
        <dbReference type="EMBL" id="NNU79075.1"/>
    </source>
</evidence>
<feature type="domain" description="Polysaccharide biosynthesis protein CapD-like" evidence="3">
    <location>
        <begin position="284"/>
        <end position="573"/>
    </location>
</feature>
<keyword evidence="2" id="KW-0812">Transmembrane</keyword>
<dbReference type="InterPro" id="IPR051203">
    <property type="entry name" value="Polysaccharide_Synthase-Rel"/>
</dbReference>
<dbReference type="InterPro" id="IPR036291">
    <property type="entry name" value="NAD(P)-bd_dom_sf"/>
</dbReference>
<accession>A0A849KVH5</accession>
<comment type="caution">
    <text evidence="4">The sequence shown here is derived from an EMBL/GenBank/DDBJ whole genome shotgun (WGS) entry which is preliminary data.</text>
</comment>
<proteinExistence type="inferred from homology"/>
<name>A0A849KVH5_9RHOB</name>
<gene>
    <name evidence="4" type="ORF">HMH01_01370</name>
</gene>
<dbReference type="RefSeq" id="WP_171321755.1">
    <property type="nucleotide sequence ID" value="NZ_JABFBC010000001.1"/>
</dbReference>
<evidence type="ECO:0000256" key="2">
    <source>
        <dbReference type="SAM" id="Phobius"/>
    </source>
</evidence>
<evidence type="ECO:0000259" key="3">
    <source>
        <dbReference type="Pfam" id="PF02719"/>
    </source>
</evidence>
<feature type="transmembrane region" description="Helical" evidence="2">
    <location>
        <begin position="113"/>
        <end position="134"/>
    </location>
</feature>
<feature type="transmembrane region" description="Helical" evidence="2">
    <location>
        <begin position="14"/>
        <end position="37"/>
    </location>
</feature>
<dbReference type="AlphaFoldDB" id="A0A849KVH5"/>
<evidence type="ECO:0000313" key="5">
    <source>
        <dbReference type="Proteomes" id="UP000572377"/>
    </source>
</evidence>